<feature type="transmembrane region" description="Helical" evidence="2">
    <location>
        <begin position="6"/>
        <end position="26"/>
    </location>
</feature>
<feature type="compositionally biased region" description="Polar residues" evidence="1">
    <location>
        <begin position="37"/>
        <end position="47"/>
    </location>
</feature>
<evidence type="ECO:0000256" key="2">
    <source>
        <dbReference type="SAM" id="Phobius"/>
    </source>
</evidence>
<dbReference type="AlphaFoldDB" id="C7XX08"/>
<keyword evidence="4" id="KW-1185">Reference proteome</keyword>
<name>C7XX08_9LACO</name>
<dbReference type="RefSeq" id="WP_006917163.1">
    <property type="nucleotide sequence ID" value="NZ_GG698805.1"/>
</dbReference>
<evidence type="ECO:0008006" key="5">
    <source>
        <dbReference type="Google" id="ProtNLM"/>
    </source>
</evidence>
<proteinExistence type="predicted"/>
<dbReference type="STRING" id="575594.HMPREF0501_01293"/>
<feature type="region of interest" description="Disordered" evidence="1">
    <location>
        <begin position="37"/>
        <end position="70"/>
    </location>
</feature>
<evidence type="ECO:0000256" key="1">
    <source>
        <dbReference type="SAM" id="MobiDB-lite"/>
    </source>
</evidence>
<protein>
    <recommendedName>
        <fullName evidence="5">DUF4767 domain-containing protein</fullName>
    </recommendedName>
</protein>
<accession>C7XX08</accession>
<sequence length="200" mass="22486">MNKYKIIYSLLSGIIVVLCAVLFFIFGSNNANQQSKIQNKQTSSSLTKQHQEQHSSSKSSSSSSESQKEELNNEELAVAAYINSLRGDSIDDKFKTFDDLANGQSSNPATEQPMAIEQHEDPTFQIGEGKFGFAWYIISFNNDQINVDHYTHGDKDFSKSYTKNALADQFSNYKTQLDSAIQKIQQNQAQNNVKMDDSEN</sequence>
<evidence type="ECO:0000313" key="3">
    <source>
        <dbReference type="EMBL" id="EEU29828.1"/>
    </source>
</evidence>
<gene>
    <name evidence="3" type="ORF">HMPREF0501_01293</name>
</gene>
<dbReference type="HOGENOM" id="CLU_1364766_0_0_9"/>
<keyword evidence="2" id="KW-0812">Transmembrane</keyword>
<feature type="compositionally biased region" description="Low complexity" evidence="1">
    <location>
        <begin position="56"/>
        <end position="65"/>
    </location>
</feature>
<dbReference type="Proteomes" id="UP000003987">
    <property type="component" value="Unassembled WGS sequence"/>
</dbReference>
<dbReference type="EMBL" id="GG698805">
    <property type="protein sequence ID" value="EEU29828.1"/>
    <property type="molecule type" value="Genomic_DNA"/>
</dbReference>
<organism evidence="3 4">
    <name type="scientific">Limosilactobacillus coleohominis 101-4-CHN</name>
    <dbReference type="NCBI Taxonomy" id="575594"/>
    <lineage>
        <taxon>Bacteria</taxon>
        <taxon>Bacillati</taxon>
        <taxon>Bacillota</taxon>
        <taxon>Bacilli</taxon>
        <taxon>Lactobacillales</taxon>
        <taxon>Lactobacillaceae</taxon>
        <taxon>Limosilactobacillus</taxon>
    </lineage>
</organism>
<keyword evidence="2" id="KW-1133">Transmembrane helix</keyword>
<evidence type="ECO:0000313" key="4">
    <source>
        <dbReference type="Proteomes" id="UP000003987"/>
    </source>
</evidence>
<keyword evidence="2" id="KW-0472">Membrane</keyword>
<reference evidence="3 4" key="1">
    <citation type="submission" date="2009-06" db="EMBL/GenBank/DDBJ databases">
        <title>The Genome Sequence of Lactobacillus coleohominis strain 101-4-CHN.</title>
        <authorList>
            <consortium name="The Broad Institute Genome Sequencing Platform"/>
            <person name="Ward D."/>
            <person name="Young S.K."/>
            <person name="Zeng Q."/>
            <person name="Koehrsen M."/>
            <person name="Alvarado L."/>
            <person name="Berlin A."/>
            <person name="Borenstein D."/>
            <person name="Chen Z."/>
            <person name="Engels R."/>
            <person name="Freedman E."/>
            <person name="Gellesch M."/>
            <person name="Goldberg J."/>
            <person name="Griggs A."/>
            <person name="Gujja S."/>
            <person name="Heiman D."/>
            <person name="Hepburn T."/>
            <person name="Howarth C."/>
            <person name="Jen D."/>
            <person name="Larson L."/>
            <person name="Lewis B."/>
            <person name="Mehta T."/>
            <person name="Park D."/>
            <person name="Pearson M."/>
            <person name="Roberts A."/>
            <person name="Saif S."/>
            <person name="Shea T."/>
            <person name="Shenoy N."/>
            <person name="Sisk P."/>
            <person name="Stolte C."/>
            <person name="Sykes S."/>
            <person name="Walk T."/>
            <person name="White J."/>
            <person name="Yandava C."/>
            <person name="Liu Y."/>
            <person name="Xu Q."/>
            <person name="Lander E."/>
            <person name="Nusbaum C."/>
            <person name="Galagan J."/>
            <person name="Birren B."/>
        </authorList>
    </citation>
    <scope>NUCLEOTIDE SEQUENCE [LARGE SCALE GENOMIC DNA]</scope>
    <source>
        <strain evidence="3 4">101-4-CHN</strain>
    </source>
</reference>